<dbReference type="Pfam" id="PF00126">
    <property type="entry name" value="HTH_1"/>
    <property type="match status" value="1"/>
</dbReference>
<dbReference type="InterPro" id="IPR036390">
    <property type="entry name" value="WH_DNA-bd_sf"/>
</dbReference>
<keyword evidence="8" id="KW-1185">Reference proteome</keyword>
<keyword evidence="5" id="KW-0804">Transcription</keyword>
<evidence type="ECO:0000256" key="2">
    <source>
        <dbReference type="ARBA" id="ARBA00009437"/>
    </source>
</evidence>
<dbReference type="FunFam" id="1.10.10.10:FF:000001">
    <property type="entry name" value="LysR family transcriptional regulator"/>
    <property type="match status" value="1"/>
</dbReference>
<dbReference type="InterPro" id="IPR036388">
    <property type="entry name" value="WH-like_DNA-bd_sf"/>
</dbReference>
<keyword evidence="4" id="KW-0238">DNA-binding</keyword>
<reference evidence="7 8" key="1">
    <citation type="submission" date="2017-11" db="EMBL/GenBank/DDBJ databases">
        <title>Bradyrhizobium forestalis sp. nov., an efficient nitrogen-fixing bacterium isolated from nodules of forest legume species in the Amazon.</title>
        <authorList>
            <person name="Costa E.M."/>
            <person name="Guimaraes A."/>
            <person name="Carvalho T.S."/>
            <person name="Rodrigues T.L."/>
            <person name="Ribeiro P.R.A."/>
            <person name="Lebbe L."/>
            <person name="Willems A."/>
            <person name="Moreira F.M.S."/>
        </authorList>
    </citation>
    <scope>NUCLEOTIDE SEQUENCE [LARGE SCALE GENOMIC DNA]</scope>
    <source>
        <strain evidence="7 8">INPA54B</strain>
    </source>
</reference>
<dbReference type="RefSeq" id="WP_100233542.1">
    <property type="nucleotide sequence ID" value="NZ_PGVG01000015.1"/>
</dbReference>
<evidence type="ECO:0000256" key="1">
    <source>
        <dbReference type="ARBA" id="ARBA00003502"/>
    </source>
</evidence>
<dbReference type="GO" id="GO:0000976">
    <property type="term" value="F:transcription cis-regulatory region binding"/>
    <property type="evidence" value="ECO:0007669"/>
    <property type="project" value="TreeGrafter"/>
</dbReference>
<accession>A0A2M8R784</accession>
<comment type="function">
    <text evidence="1">NodD regulates the expression of the nodABCFE genes which encode other nodulation proteins. NodD is also a negative regulator of its own expression. Binds flavonoids as inducers.</text>
</comment>
<dbReference type="PANTHER" id="PTHR30126:SF40">
    <property type="entry name" value="HTH-TYPE TRANSCRIPTIONAL REGULATOR GLTR"/>
    <property type="match status" value="1"/>
</dbReference>
<evidence type="ECO:0000313" key="8">
    <source>
        <dbReference type="Proteomes" id="UP000231194"/>
    </source>
</evidence>
<evidence type="ECO:0000256" key="5">
    <source>
        <dbReference type="ARBA" id="ARBA00023163"/>
    </source>
</evidence>
<dbReference type="EMBL" id="PGVG01000015">
    <property type="protein sequence ID" value="PJG53691.1"/>
    <property type="molecule type" value="Genomic_DNA"/>
</dbReference>
<evidence type="ECO:0000313" key="7">
    <source>
        <dbReference type="EMBL" id="PJG53691.1"/>
    </source>
</evidence>
<evidence type="ECO:0000259" key="6">
    <source>
        <dbReference type="PROSITE" id="PS50931"/>
    </source>
</evidence>
<dbReference type="OrthoDB" id="8479357at2"/>
<evidence type="ECO:0000256" key="4">
    <source>
        <dbReference type="ARBA" id="ARBA00023125"/>
    </source>
</evidence>
<dbReference type="SUPFAM" id="SSF53850">
    <property type="entry name" value="Periplasmic binding protein-like II"/>
    <property type="match status" value="1"/>
</dbReference>
<dbReference type="InterPro" id="IPR000847">
    <property type="entry name" value="LysR_HTH_N"/>
</dbReference>
<comment type="similarity">
    <text evidence="2">Belongs to the LysR transcriptional regulatory family.</text>
</comment>
<keyword evidence="3" id="KW-0805">Transcription regulation</keyword>
<sequence>MDSTDLNFFAAVAMAGGIGRAANDLHTVQSNVTQRIRALEAQLGVQLFHRSKKGVTLTSMGNRLLPYAKRISELLAEAQRAVKDEASPSGELRIGSMETTAALRLPPLLTHYAIAYPDVDVQIETGPTASLVDAVLSRKLDGAFVSAPVTHGELASKPIVEEELVLVTPPMVTSPEQINKFLATGSGRKVIVFRAGCSYRQRLSEYLAHRGFVDLRWMEMGTLDGIIGCVAASVGLSLVPHVVAEPAALQGLIRIHPLPNGTGRATTLFVHRKDAFVSSALRALIECAGSISSADVPATTAVVNAASPPRKMISRSSQRS</sequence>
<dbReference type="Gene3D" id="3.40.190.290">
    <property type="match status" value="1"/>
</dbReference>
<dbReference type="PRINTS" id="PR00039">
    <property type="entry name" value="HTHLYSR"/>
</dbReference>
<dbReference type="InterPro" id="IPR005119">
    <property type="entry name" value="LysR_subst-bd"/>
</dbReference>
<feature type="domain" description="HTH lysR-type" evidence="6">
    <location>
        <begin position="1"/>
        <end position="58"/>
    </location>
</feature>
<name>A0A2M8R784_9BRAD</name>
<protein>
    <submittedName>
        <fullName evidence="7">LysR family transcriptional regulator</fullName>
    </submittedName>
</protein>
<dbReference type="Pfam" id="PF03466">
    <property type="entry name" value="LysR_substrate"/>
    <property type="match status" value="1"/>
</dbReference>
<dbReference type="CDD" id="cd08442">
    <property type="entry name" value="PBP2_YofA_SoxR_like"/>
    <property type="match status" value="1"/>
</dbReference>
<gene>
    <name evidence="7" type="ORF">CVM73_19650</name>
</gene>
<dbReference type="PANTHER" id="PTHR30126">
    <property type="entry name" value="HTH-TYPE TRANSCRIPTIONAL REGULATOR"/>
    <property type="match status" value="1"/>
</dbReference>
<evidence type="ECO:0000256" key="3">
    <source>
        <dbReference type="ARBA" id="ARBA00023015"/>
    </source>
</evidence>
<dbReference type="GO" id="GO:0003700">
    <property type="term" value="F:DNA-binding transcription factor activity"/>
    <property type="evidence" value="ECO:0007669"/>
    <property type="project" value="InterPro"/>
</dbReference>
<dbReference type="SUPFAM" id="SSF46785">
    <property type="entry name" value="Winged helix' DNA-binding domain"/>
    <property type="match status" value="1"/>
</dbReference>
<proteinExistence type="inferred from homology"/>
<dbReference type="Gene3D" id="1.10.10.10">
    <property type="entry name" value="Winged helix-like DNA-binding domain superfamily/Winged helix DNA-binding domain"/>
    <property type="match status" value="1"/>
</dbReference>
<dbReference type="AlphaFoldDB" id="A0A2M8R784"/>
<comment type="caution">
    <text evidence="7">The sequence shown here is derived from an EMBL/GenBank/DDBJ whole genome shotgun (WGS) entry which is preliminary data.</text>
</comment>
<organism evidence="7 8">
    <name type="scientific">Bradyrhizobium forestalis</name>
    <dbReference type="NCBI Taxonomy" id="1419263"/>
    <lineage>
        <taxon>Bacteria</taxon>
        <taxon>Pseudomonadati</taxon>
        <taxon>Pseudomonadota</taxon>
        <taxon>Alphaproteobacteria</taxon>
        <taxon>Hyphomicrobiales</taxon>
        <taxon>Nitrobacteraceae</taxon>
        <taxon>Bradyrhizobium</taxon>
    </lineage>
</organism>
<dbReference type="PROSITE" id="PS50931">
    <property type="entry name" value="HTH_LYSR"/>
    <property type="match status" value="1"/>
</dbReference>
<dbReference type="Proteomes" id="UP000231194">
    <property type="component" value="Unassembled WGS sequence"/>
</dbReference>